<name>A0ABY7GX03_9BACT</name>
<dbReference type="RefSeq" id="WP_269033820.1">
    <property type="nucleotide sequence ID" value="NZ_CP114040.1"/>
</dbReference>
<gene>
    <name evidence="1" type="ORF">O0S08_35185</name>
</gene>
<protein>
    <submittedName>
        <fullName evidence="1">DUF393 domain-containing protein</fullName>
    </submittedName>
</protein>
<sequence>METLSVLYDAECGLCSTVRRFLEQQPAYVPLHFIPLQHPDLAQMFPGIEAYRPDQELLVIRSTGEVYVGGGAWLMCLWALADYREWSVRLATPALLPLVRRFCTLVSSNRLSLSSLLRLASDAQLARLITTPPAQRCAGNTCPSGCLSE</sequence>
<evidence type="ECO:0000313" key="1">
    <source>
        <dbReference type="EMBL" id="WAS91457.1"/>
    </source>
</evidence>
<dbReference type="EMBL" id="CP114040">
    <property type="protein sequence ID" value="WAS91457.1"/>
    <property type="molecule type" value="Genomic_DNA"/>
</dbReference>
<dbReference type="InterPro" id="IPR007263">
    <property type="entry name" value="DCC1-like"/>
</dbReference>
<dbReference type="Proteomes" id="UP001164459">
    <property type="component" value="Chromosome"/>
</dbReference>
<organism evidence="1 2">
    <name type="scientific">Nannocystis punicea</name>
    <dbReference type="NCBI Taxonomy" id="2995304"/>
    <lineage>
        <taxon>Bacteria</taxon>
        <taxon>Pseudomonadati</taxon>
        <taxon>Myxococcota</taxon>
        <taxon>Polyangia</taxon>
        <taxon>Nannocystales</taxon>
        <taxon>Nannocystaceae</taxon>
        <taxon>Nannocystis</taxon>
    </lineage>
</organism>
<evidence type="ECO:0000313" key="2">
    <source>
        <dbReference type="Proteomes" id="UP001164459"/>
    </source>
</evidence>
<keyword evidence="2" id="KW-1185">Reference proteome</keyword>
<accession>A0ABY7GX03</accession>
<reference evidence="1" key="1">
    <citation type="submission" date="2022-11" db="EMBL/GenBank/DDBJ databases">
        <title>Minimal conservation of predation-associated metabolite biosynthetic gene clusters underscores biosynthetic potential of Myxococcota including descriptions for ten novel species: Archangium lansinium sp. nov., Myxococcus landrumus sp. nov., Nannocystis bai.</title>
        <authorList>
            <person name="Ahearne A."/>
            <person name="Stevens C."/>
            <person name="Dowd S."/>
        </authorList>
    </citation>
    <scope>NUCLEOTIDE SEQUENCE</scope>
    <source>
        <strain evidence="1">Fl3</strain>
    </source>
</reference>
<proteinExistence type="predicted"/>
<dbReference type="Pfam" id="PF04134">
    <property type="entry name" value="DCC1-like"/>
    <property type="match status" value="1"/>
</dbReference>